<protein>
    <submittedName>
        <fullName evidence="1">Uncharacterized protein</fullName>
    </submittedName>
</protein>
<dbReference type="RefSeq" id="XP_033394415.1">
    <property type="nucleotide sequence ID" value="XM_033547203.1"/>
</dbReference>
<gene>
    <name evidence="1" type="ORF">K452DRAFT_83323</name>
</gene>
<proteinExistence type="predicted"/>
<name>A0A6A6B3A2_9PEZI</name>
<dbReference type="EMBL" id="ML995495">
    <property type="protein sequence ID" value="KAF2138702.1"/>
    <property type="molecule type" value="Genomic_DNA"/>
</dbReference>
<dbReference type="AlphaFoldDB" id="A0A6A6B3A2"/>
<accession>A0A6A6B3A2</accession>
<evidence type="ECO:0000313" key="1">
    <source>
        <dbReference type="EMBL" id="KAF2138702.1"/>
    </source>
</evidence>
<organism evidence="1 2">
    <name type="scientific">Aplosporella prunicola CBS 121167</name>
    <dbReference type="NCBI Taxonomy" id="1176127"/>
    <lineage>
        <taxon>Eukaryota</taxon>
        <taxon>Fungi</taxon>
        <taxon>Dikarya</taxon>
        <taxon>Ascomycota</taxon>
        <taxon>Pezizomycotina</taxon>
        <taxon>Dothideomycetes</taxon>
        <taxon>Dothideomycetes incertae sedis</taxon>
        <taxon>Botryosphaeriales</taxon>
        <taxon>Aplosporellaceae</taxon>
        <taxon>Aplosporella</taxon>
    </lineage>
</organism>
<reference evidence="1" key="1">
    <citation type="journal article" date="2020" name="Stud. Mycol.">
        <title>101 Dothideomycetes genomes: a test case for predicting lifestyles and emergence of pathogens.</title>
        <authorList>
            <person name="Haridas S."/>
            <person name="Albert R."/>
            <person name="Binder M."/>
            <person name="Bloem J."/>
            <person name="Labutti K."/>
            <person name="Salamov A."/>
            <person name="Andreopoulos B."/>
            <person name="Baker S."/>
            <person name="Barry K."/>
            <person name="Bills G."/>
            <person name="Bluhm B."/>
            <person name="Cannon C."/>
            <person name="Castanera R."/>
            <person name="Culley D."/>
            <person name="Daum C."/>
            <person name="Ezra D."/>
            <person name="Gonzalez J."/>
            <person name="Henrissat B."/>
            <person name="Kuo A."/>
            <person name="Liang C."/>
            <person name="Lipzen A."/>
            <person name="Lutzoni F."/>
            <person name="Magnuson J."/>
            <person name="Mondo S."/>
            <person name="Nolan M."/>
            <person name="Ohm R."/>
            <person name="Pangilinan J."/>
            <person name="Park H.-J."/>
            <person name="Ramirez L."/>
            <person name="Alfaro M."/>
            <person name="Sun H."/>
            <person name="Tritt A."/>
            <person name="Yoshinaga Y."/>
            <person name="Zwiers L.-H."/>
            <person name="Turgeon B."/>
            <person name="Goodwin S."/>
            <person name="Spatafora J."/>
            <person name="Crous P."/>
            <person name="Grigoriev I."/>
        </authorList>
    </citation>
    <scope>NUCLEOTIDE SEQUENCE</scope>
    <source>
        <strain evidence="1">CBS 121167</strain>
    </source>
</reference>
<sequence>MVRRGWDVEEARTRVSTCRIGPNSPPVSNFHPSWSDPEVQDTAACSYPSKTGGNVSESPQMAVAMLSRQKSGAQEEQGTSAKAKIPLLKEGLIAPPSAIGCGVPTISGSAASGSAYSAPTWIVSVRMSGHADKMYRHEALRCVYLISSKEKHHS</sequence>
<dbReference type="Proteomes" id="UP000799438">
    <property type="component" value="Unassembled WGS sequence"/>
</dbReference>
<dbReference type="GeneID" id="54304710"/>
<keyword evidence="2" id="KW-1185">Reference proteome</keyword>
<evidence type="ECO:0000313" key="2">
    <source>
        <dbReference type="Proteomes" id="UP000799438"/>
    </source>
</evidence>